<comment type="similarity">
    <text evidence="1">Belongs to the asp23 family.</text>
</comment>
<proteinExistence type="inferred from homology"/>
<evidence type="ECO:0000313" key="3">
    <source>
        <dbReference type="EMBL" id="HIW96469.1"/>
    </source>
</evidence>
<dbReference type="EMBL" id="DXFZ01000101">
    <property type="protein sequence ID" value="HIW96469.1"/>
    <property type="molecule type" value="Genomic_DNA"/>
</dbReference>
<evidence type="ECO:0000256" key="1">
    <source>
        <dbReference type="ARBA" id="ARBA00005721"/>
    </source>
</evidence>
<evidence type="ECO:0000256" key="2">
    <source>
        <dbReference type="SAM" id="MobiDB-lite"/>
    </source>
</evidence>
<comment type="caution">
    <text evidence="3">The sequence shown here is derived from an EMBL/GenBank/DDBJ whole genome shotgun (WGS) entry which is preliminary data.</text>
</comment>
<reference evidence="3" key="1">
    <citation type="journal article" date="2021" name="PeerJ">
        <title>Extensive microbial diversity within the chicken gut microbiome revealed by metagenomics and culture.</title>
        <authorList>
            <person name="Gilroy R."/>
            <person name="Ravi A."/>
            <person name="Getino M."/>
            <person name="Pursley I."/>
            <person name="Horton D.L."/>
            <person name="Alikhan N.F."/>
            <person name="Baker D."/>
            <person name="Gharbi K."/>
            <person name="Hall N."/>
            <person name="Watson M."/>
            <person name="Adriaenssens E.M."/>
            <person name="Foster-Nyarko E."/>
            <person name="Jarju S."/>
            <person name="Secka A."/>
            <person name="Antonio M."/>
            <person name="Oren A."/>
            <person name="Chaudhuri R.R."/>
            <person name="La Ragione R."/>
            <person name="Hildebrand F."/>
            <person name="Pallen M.J."/>
        </authorList>
    </citation>
    <scope>NUCLEOTIDE SEQUENCE</scope>
    <source>
        <strain evidence="3">4376</strain>
    </source>
</reference>
<dbReference type="Proteomes" id="UP000824189">
    <property type="component" value="Unassembled WGS sequence"/>
</dbReference>
<sequence length="338" mass="36086">MSETTEEHSPGPAVAAESCELNPKILEPVVRRAALSVPGVITHSSGLNKLTGKDYPRCDIQEDTYSTGSATGALSVDIHVAVHWPSPVTAVAQVVRQTVAQWLIDYTGREVNAVNVEVAAVVADHDHAELRGRRLTIEDLRNHDVHAPLTTPVATPIEPTVDPTPGKATGVAPAHESLRPIPEAEGLPLLAEVCQPAAPTLRRIPTPVGPAMRPVEAPRPAPPVTIPEPKGLPVSHVPTPHEPVLTRIPTPRGLPITIPTGWVSDPQVLPIPPQRGLPILRDIPTPEGLPMRDVPTPEGLEPAITPEAHSTATVTEVHATEVTWESFNRAHNREGEAQ</sequence>
<accession>A0A9D1RYF8</accession>
<dbReference type="Pfam" id="PF03780">
    <property type="entry name" value="Asp23"/>
    <property type="match status" value="1"/>
</dbReference>
<organism evidence="3 4">
    <name type="scientific">Candidatus Corynebacterium gallistercoris</name>
    <dbReference type="NCBI Taxonomy" id="2838530"/>
    <lineage>
        <taxon>Bacteria</taxon>
        <taxon>Bacillati</taxon>
        <taxon>Actinomycetota</taxon>
        <taxon>Actinomycetes</taxon>
        <taxon>Mycobacteriales</taxon>
        <taxon>Corynebacteriaceae</taxon>
        <taxon>Corynebacterium</taxon>
    </lineage>
</organism>
<feature type="region of interest" description="Disordered" evidence="2">
    <location>
        <begin position="204"/>
        <end position="244"/>
    </location>
</feature>
<evidence type="ECO:0000313" key="4">
    <source>
        <dbReference type="Proteomes" id="UP000824189"/>
    </source>
</evidence>
<reference evidence="3" key="2">
    <citation type="submission" date="2021-04" db="EMBL/GenBank/DDBJ databases">
        <authorList>
            <person name="Gilroy R."/>
        </authorList>
    </citation>
    <scope>NUCLEOTIDE SEQUENCE</scope>
    <source>
        <strain evidence="3">4376</strain>
    </source>
</reference>
<dbReference type="InterPro" id="IPR005531">
    <property type="entry name" value="Asp23"/>
</dbReference>
<gene>
    <name evidence="3" type="ORF">H9867_08345</name>
</gene>
<protein>
    <submittedName>
        <fullName evidence="3">Asp23/Gls24 family envelope stress response protein</fullName>
    </submittedName>
</protein>
<name>A0A9D1RYF8_9CORY</name>
<feature type="compositionally biased region" description="Pro residues" evidence="2">
    <location>
        <begin position="217"/>
        <end position="226"/>
    </location>
</feature>
<dbReference type="AlphaFoldDB" id="A0A9D1RYF8"/>